<proteinExistence type="predicted"/>
<organism evidence="1 2">
    <name type="scientific">Anaerotruncus colihominis DSM 17241</name>
    <dbReference type="NCBI Taxonomy" id="445972"/>
    <lineage>
        <taxon>Bacteria</taxon>
        <taxon>Bacillati</taxon>
        <taxon>Bacillota</taxon>
        <taxon>Clostridia</taxon>
        <taxon>Eubacteriales</taxon>
        <taxon>Oscillospiraceae</taxon>
        <taxon>Anaerotruncus</taxon>
    </lineage>
</organism>
<dbReference type="Proteomes" id="UP000003803">
    <property type="component" value="Unassembled WGS sequence"/>
</dbReference>
<accession>B0P5N8</accession>
<keyword evidence="2" id="KW-1185">Reference proteome</keyword>
<evidence type="ECO:0000313" key="2">
    <source>
        <dbReference type="Proteomes" id="UP000003803"/>
    </source>
</evidence>
<protein>
    <submittedName>
        <fullName evidence="1">Uncharacterized protein</fullName>
    </submittedName>
</protein>
<dbReference type="AlphaFoldDB" id="B0P5N8"/>
<name>B0P5N8_9FIRM</name>
<dbReference type="HOGENOM" id="CLU_2420561_0_0_9"/>
<comment type="caution">
    <text evidence="1">The sequence shown here is derived from an EMBL/GenBank/DDBJ whole genome shotgun (WGS) entry which is preliminary data.</text>
</comment>
<reference evidence="1" key="2">
    <citation type="submission" date="2013-09" db="EMBL/GenBank/DDBJ databases">
        <title>Draft genome sequence of Anaerotruncus colihominis(DSM 17241).</title>
        <authorList>
            <person name="Sudarsanam P."/>
            <person name="Ley R."/>
            <person name="Guruge J."/>
            <person name="Turnbaugh P.J."/>
            <person name="Mahowald M."/>
            <person name="Liep D."/>
            <person name="Gordon J."/>
        </authorList>
    </citation>
    <scope>NUCLEOTIDE SEQUENCE</scope>
    <source>
        <strain evidence="1">DSM 17241</strain>
    </source>
</reference>
<sequence>MPGLQARVSKACPPVARLMADFSLSNPRCKTSGASALAPPPLRAVRIFSCDNCNTKQRKSQSLFLLFSYSYQKTFKASFVQSAHRLHTKHN</sequence>
<evidence type="ECO:0000313" key="1">
    <source>
        <dbReference type="EMBL" id="EDS13045.1"/>
    </source>
</evidence>
<dbReference type="EMBL" id="ABGD02000003">
    <property type="protein sequence ID" value="EDS13045.1"/>
    <property type="molecule type" value="Genomic_DNA"/>
</dbReference>
<reference evidence="1" key="1">
    <citation type="submission" date="2007-11" db="EMBL/GenBank/DDBJ databases">
        <authorList>
            <person name="Fulton L."/>
            <person name="Clifton S."/>
            <person name="Fulton B."/>
            <person name="Xu J."/>
            <person name="Minx P."/>
            <person name="Pepin K.H."/>
            <person name="Johnson M."/>
            <person name="Thiruvilangam P."/>
            <person name="Bhonagiri V."/>
            <person name="Nash W.E."/>
            <person name="Mardis E.R."/>
            <person name="Wilson R.K."/>
        </authorList>
    </citation>
    <scope>NUCLEOTIDE SEQUENCE [LARGE SCALE GENOMIC DNA]</scope>
    <source>
        <strain evidence="1">DSM 17241</strain>
    </source>
</reference>
<gene>
    <name evidence="1" type="ORF">ANACOL_00060</name>
</gene>